<accession>A0A916ZUH9</accession>
<dbReference type="SUPFAM" id="SSF159245">
    <property type="entry name" value="AttH-like"/>
    <property type="match status" value="1"/>
</dbReference>
<reference evidence="3" key="1">
    <citation type="journal article" date="2014" name="Int. J. Syst. Evol. Microbiol.">
        <title>Complete genome sequence of Corynebacterium casei LMG S-19264T (=DSM 44701T), isolated from a smear-ripened cheese.</title>
        <authorList>
            <consortium name="US DOE Joint Genome Institute (JGI-PGF)"/>
            <person name="Walter F."/>
            <person name="Albersmeier A."/>
            <person name="Kalinowski J."/>
            <person name="Ruckert C."/>
        </authorList>
    </citation>
    <scope>NUCLEOTIDE SEQUENCE</scope>
    <source>
        <strain evidence="3">CGMCC 1.15367</strain>
    </source>
</reference>
<dbReference type="PANTHER" id="PTHR38591:SF1">
    <property type="entry name" value="BLL1000 PROTEIN"/>
    <property type="match status" value="1"/>
</dbReference>
<protein>
    <submittedName>
        <fullName evidence="3">Carotenoid 1,2-hydratase</fullName>
    </submittedName>
</protein>
<dbReference type="RefSeq" id="WP_188910610.1">
    <property type="nucleotide sequence ID" value="NZ_BMIQ01000005.1"/>
</dbReference>
<gene>
    <name evidence="3" type="ORF">GCM10011390_34150</name>
</gene>
<dbReference type="Pfam" id="PF07143">
    <property type="entry name" value="CrtC"/>
    <property type="match status" value="1"/>
</dbReference>
<dbReference type="Pfam" id="PF17186">
    <property type="entry name" value="Lipocalin_9"/>
    <property type="match status" value="1"/>
</dbReference>
<dbReference type="EMBL" id="BMIQ01000005">
    <property type="protein sequence ID" value="GGE12149.1"/>
    <property type="molecule type" value="Genomic_DNA"/>
</dbReference>
<reference evidence="3" key="2">
    <citation type="submission" date="2020-09" db="EMBL/GenBank/DDBJ databases">
        <authorList>
            <person name="Sun Q."/>
            <person name="Zhou Y."/>
        </authorList>
    </citation>
    <scope>NUCLEOTIDE SEQUENCE</scope>
    <source>
        <strain evidence="3">CGMCC 1.15367</strain>
    </source>
</reference>
<dbReference type="InterPro" id="IPR010791">
    <property type="entry name" value="AttH_dom"/>
</dbReference>
<sequence>MRRLLALLLVLLGALPALAADIAYPVVKPGVALAFPADHGAHPAFRTEWWYVTGWLRGEDGRDRGFQVTFFRTRPAVDPDNPSRFAPKQVLFAHAALSDPAVGHLLHGERAARAGFGIAEAAEGDAAVSIDDWRFRREADGRFTTRVAAPDFALDLGFAPSQEVFLQGEGGYSRKGPDPADASHYYSMPHLKVTGSVSQGGRTVAVTGEAWLDREWSSNYLATDAAGWDWTGLNLDDGGALMAFRIRGRDGGTVWAGGSLRRADGSITRLRPEDVRFKVTRQWRSPATNALYPVGQTLSVTLPEGVRDFPLDPLFDAQELDGRGSGLPVYWEGAVRTTGGKGYLELTGYASALSL</sequence>
<organism evidence="3 4">
    <name type="scientific">Aureimonas endophytica</name>
    <dbReference type="NCBI Taxonomy" id="2027858"/>
    <lineage>
        <taxon>Bacteria</taxon>
        <taxon>Pseudomonadati</taxon>
        <taxon>Pseudomonadota</taxon>
        <taxon>Alphaproteobacteria</taxon>
        <taxon>Hyphomicrobiales</taxon>
        <taxon>Aurantimonadaceae</taxon>
        <taxon>Aureimonas</taxon>
    </lineage>
</organism>
<evidence type="ECO:0000313" key="4">
    <source>
        <dbReference type="Proteomes" id="UP000644699"/>
    </source>
</evidence>
<dbReference type="AlphaFoldDB" id="A0A916ZUH9"/>
<keyword evidence="4" id="KW-1185">Reference proteome</keyword>
<dbReference type="Proteomes" id="UP000644699">
    <property type="component" value="Unassembled WGS sequence"/>
</dbReference>
<dbReference type="PANTHER" id="PTHR38591">
    <property type="entry name" value="HYDROLASE"/>
    <property type="match status" value="1"/>
</dbReference>
<name>A0A916ZUH9_9HYPH</name>
<evidence type="ECO:0000313" key="3">
    <source>
        <dbReference type="EMBL" id="GGE12149.1"/>
    </source>
</evidence>
<comment type="caution">
    <text evidence="3">The sequence shown here is derived from an EMBL/GenBank/DDBJ whole genome shotgun (WGS) entry which is preliminary data.</text>
</comment>
<dbReference type="Gene3D" id="2.40.370.10">
    <property type="entry name" value="AttH-like domain"/>
    <property type="match status" value="2"/>
</dbReference>
<keyword evidence="1" id="KW-0732">Signal</keyword>
<dbReference type="InterPro" id="IPR023374">
    <property type="entry name" value="AttH-like_dom_sf"/>
</dbReference>
<evidence type="ECO:0000256" key="1">
    <source>
        <dbReference type="SAM" id="SignalP"/>
    </source>
</evidence>
<feature type="domain" description="AttH" evidence="2">
    <location>
        <begin position="47"/>
        <end position="218"/>
    </location>
</feature>
<feature type="chain" id="PRO_5036873485" evidence="1">
    <location>
        <begin position="20"/>
        <end position="355"/>
    </location>
</feature>
<feature type="signal peptide" evidence="1">
    <location>
        <begin position="1"/>
        <end position="19"/>
    </location>
</feature>
<proteinExistence type="predicted"/>
<evidence type="ECO:0000259" key="2">
    <source>
        <dbReference type="Pfam" id="PF07143"/>
    </source>
</evidence>